<evidence type="ECO:0000259" key="10">
    <source>
        <dbReference type="Pfam" id="PF08263"/>
    </source>
</evidence>
<evidence type="ECO:0000256" key="6">
    <source>
        <dbReference type="ARBA" id="ARBA00022989"/>
    </source>
</evidence>
<dbReference type="GO" id="GO:0016020">
    <property type="term" value="C:membrane"/>
    <property type="evidence" value="ECO:0007669"/>
    <property type="project" value="UniProtKB-SubCell"/>
</dbReference>
<dbReference type="SUPFAM" id="SSF52058">
    <property type="entry name" value="L domain-like"/>
    <property type="match status" value="1"/>
</dbReference>
<feature type="signal peptide" evidence="9">
    <location>
        <begin position="1"/>
        <end position="44"/>
    </location>
</feature>
<dbReference type="Pfam" id="PF12819">
    <property type="entry name" value="Malectin_like"/>
    <property type="match status" value="1"/>
</dbReference>
<dbReference type="InterPro" id="IPR013210">
    <property type="entry name" value="LRR_N_plant-typ"/>
</dbReference>
<dbReference type="Gene3D" id="2.60.120.430">
    <property type="entry name" value="Galactose-binding lectin"/>
    <property type="match status" value="1"/>
</dbReference>
<dbReference type="InterPro" id="IPR032675">
    <property type="entry name" value="LRR_dom_sf"/>
</dbReference>
<dbReference type="FunFam" id="3.80.10.10:FF:000041">
    <property type="entry name" value="LRR receptor-like serine/threonine-protein kinase ERECTA"/>
    <property type="match status" value="1"/>
</dbReference>
<dbReference type="Proteomes" id="UP000290289">
    <property type="component" value="Chromosome 5"/>
</dbReference>
<sequence>MIVSLMHLLVHLRILNLIVFCPDNMSLCLLFLLWLVSIPLLAHSQPNPRGYLLNCGAGPTSESVTVGNLKYTTDEGFILVGNTSTIKQEDLVPILATLRYFPNKSARKYCYSIPVIKGGKYLVRTTYYYGNFDGGKEPPVFDQIVEGTKWSVVNTTEDYANGLSSYYEIVVHAKSKTFSVCLARNNMTGSDSSPFISALELEYLDDSVYNTTDFSKYALSTVVRSSFGTSEDDKFNRLWQPQMDQNPIVRCKANVTPSDFWNVPPAKAFHNSITTSRGKQLHVKWPSWPLPSAAYYIALYFQDNRNPSPFSWRVFNVSINGKNFYSNVNVTTRGLTVYAPKWPLSGQTEIVMTPGQGVPVGPVISAGEILQVLPLGGMTLPRDVMAMNELRRNFDNPPPDWSGDPCLPEGNSWTGVTCDGGKFFRVITLNLTGAGISGSLAPNIANLTALHHIWLGGNKLLGNIPEMGSLKELQSLHLEKNQLEGSIPESLGRLPKIREIFLQDNKLEGDVPETLQNTKINIQLKNEVDSEPESPVNM</sequence>
<evidence type="ECO:0008006" key="14">
    <source>
        <dbReference type="Google" id="ProtNLM"/>
    </source>
</evidence>
<evidence type="ECO:0000256" key="2">
    <source>
        <dbReference type="ARBA" id="ARBA00022614"/>
    </source>
</evidence>
<keyword evidence="8" id="KW-0325">Glycoprotein</keyword>
<evidence type="ECO:0000256" key="1">
    <source>
        <dbReference type="ARBA" id="ARBA00004167"/>
    </source>
</evidence>
<dbReference type="InterPro" id="IPR001611">
    <property type="entry name" value="Leu-rich_rpt"/>
</dbReference>
<reference evidence="12 13" key="1">
    <citation type="submission" date="2018-10" db="EMBL/GenBank/DDBJ databases">
        <title>A high-quality apple genome assembly.</title>
        <authorList>
            <person name="Hu J."/>
        </authorList>
    </citation>
    <scope>NUCLEOTIDE SEQUENCE [LARGE SCALE GENOMIC DNA]</scope>
    <source>
        <strain evidence="13">cv. HFTH1</strain>
        <tissue evidence="12">Young leaf</tissue>
    </source>
</reference>
<feature type="domain" description="Malectin-like" evidence="11">
    <location>
        <begin position="53"/>
        <end position="371"/>
    </location>
</feature>
<name>A0A498K1M5_MALDO</name>
<dbReference type="AlphaFoldDB" id="A0A498K1M5"/>
<dbReference type="Pfam" id="PF08263">
    <property type="entry name" value="LRRNT_2"/>
    <property type="match status" value="1"/>
</dbReference>
<feature type="domain" description="Leucine-rich repeat-containing N-terminal plant-type" evidence="10">
    <location>
        <begin position="381"/>
        <end position="419"/>
    </location>
</feature>
<keyword evidence="6" id="KW-1133">Transmembrane helix</keyword>
<evidence type="ECO:0000259" key="11">
    <source>
        <dbReference type="Pfam" id="PF12819"/>
    </source>
</evidence>
<keyword evidence="3" id="KW-0812">Transmembrane</keyword>
<evidence type="ECO:0000256" key="7">
    <source>
        <dbReference type="ARBA" id="ARBA00023136"/>
    </source>
</evidence>
<gene>
    <name evidence="12" type="ORF">DVH24_021626</name>
</gene>
<dbReference type="PANTHER" id="PTHR45631">
    <property type="entry name" value="OS07G0107800 PROTEIN-RELATED"/>
    <property type="match status" value="1"/>
</dbReference>
<comment type="subcellular location">
    <subcellularLocation>
        <location evidence="1">Membrane</location>
        <topology evidence="1">Single-pass membrane protein</topology>
    </subcellularLocation>
</comment>
<keyword evidence="4 9" id="KW-0732">Signal</keyword>
<accession>A0A498K1M5</accession>
<keyword evidence="2" id="KW-0433">Leucine-rich repeat</keyword>
<evidence type="ECO:0000256" key="4">
    <source>
        <dbReference type="ARBA" id="ARBA00022729"/>
    </source>
</evidence>
<keyword evidence="13" id="KW-1185">Reference proteome</keyword>
<comment type="caution">
    <text evidence="12">The sequence shown here is derived from an EMBL/GenBank/DDBJ whole genome shotgun (WGS) entry which is preliminary data.</text>
</comment>
<feature type="chain" id="PRO_5019806136" description="Malectin-like domain-containing protein" evidence="9">
    <location>
        <begin position="45"/>
        <end position="538"/>
    </location>
</feature>
<evidence type="ECO:0000256" key="8">
    <source>
        <dbReference type="ARBA" id="ARBA00023180"/>
    </source>
</evidence>
<protein>
    <recommendedName>
        <fullName evidence="14">Malectin-like domain-containing protein</fullName>
    </recommendedName>
</protein>
<proteinExistence type="predicted"/>
<evidence type="ECO:0000313" key="12">
    <source>
        <dbReference type="EMBL" id="RXH99824.1"/>
    </source>
</evidence>
<evidence type="ECO:0000256" key="5">
    <source>
        <dbReference type="ARBA" id="ARBA00022737"/>
    </source>
</evidence>
<dbReference type="PANTHER" id="PTHR45631:SF45">
    <property type="entry name" value="LEUCINE-RICH REPEAT (LRR) FAMILY PROTEIN"/>
    <property type="match status" value="1"/>
</dbReference>
<evidence type="ECO:0000256" key="3">
    <source>
        <dbReference type="ARBA" id="ARBA00022692"/>
    </source>
</evidence>
<keyword evidence="7" id="KW-0472">Membrane</keyword>
<dbReference type="EMBL" id="RDQH01000331">
    <property type="protein sequence ID" value="RXH99824.1"/>
    <property type="molecule type" value="Genomic_DNA"/>
</dbReference>
<evidence type="ECO:0000256" key="9">
    <source>
        <dbReference type="SAM" id="SignalP"/>
    </source>
</evidence>
<keyword evidence="5" id="KW-0677">Repeat</keyword>
<organism evidence="12 13">
    <name type="scientific">Malus domestica</name>
    <name type="common">Apple</name>
    <name type="synonym">Pyrus malus</name>
    <dbReference type="NCBI Taxonomy" id="3750"/>
    <lineage>
        <taxon>Eukaryota</taxon>
        <taxon>Viridiplantae</taxon>
        <taxon>Streptophyta</taxon>
        <taxon>Embryophyta</taxon>
        <taxon>Tracheophyta</taxon>
        <taxon>Spermatophyta</taxon>
        <taxon>Magnoliopsida</taxon>
        <taxon>eudicotyledons</taxon>
        <taxon>Gunneridae</taxon>
        <taxon>Pentapetalae</taxon>
        <taxon>rosids</taxon>
        <taxon>fabids</taxon>
        <taxon>Rosales</taxon>
        <taxon>Rosaceae</taxon>
        <taxon>Amygdaloideae</taxon>
        <taxon>Maleae</taxon>
        <taxon>Malus</taxon>
    </lineage>
</organism>
<dbReference type="Pfam" id="PF00560">
    <property type="entry name" value="LRR_1"/>
    <property type="match status" value="1"/>
</dbReference>
<dbReference type="STRING" id="3750.A0A498K1M5"/>
<dbReference type="Gene3D" id="3.80.10.10">
    <property type="entry name" value="Ribonuclease Inhibitor"/>
    <property type="match status" value="1"/>
</dbReference>
<evidence type="ECO:0000313" key="13">
    <source>
        <dbReference type="Proteomes" id="UP000290289"/>
    </source>
</evidence>
<dbReference type="InterPro" id="IPR024788">
    <property type="entry name" value="Malectin-like_Carb-bd_dom"/>
</dbReference>